<dbReference type="AlphaFoldDB" id="A0A4V1J4J5"/>
<organism evidence="3 4">
    <name type="scientific">Dimargaris cristalligena</name>
    <dbReference type="NCBI Taxonomy" id="215637"/>
    <lineage>
        <taxon>Eukaryota</taxon>
        <taxon>Fungi</taxon>
        <taxon>Fungi incertae sedis</taxon>
        <taxon>Zoopagomycota</taxon>
        <taxon>Kickxellomycotina</taxon>
        <taxon>Dimargaritomycetes</taxon>
        <taxon>Dimargaritales</taxon>
        <taxon>Dimargaritaceae</taxon>
        <taxon>Dimargaris</taxon>
    </lineage>
</organism>
<keyword evidence="4" id="KW-1185">Reference proteome</keyword>
<feature type="compositionally biased region" description="Low complexity" evidence="1">
    <location>
        <begin position="243"/>
        <end position="254"/>
    </location>
</feature>
<feature type="chain" id="PRO_5020541983" evidence="2">
    <location>
        <begin position="22"/>
        <end position="365"/>
    </location>
</feature>
<evidence type="ECO:0000256" key="2">
    <source>
        <dbReference type="SAM" id="SignalP"/>
    </source>
</evidence>
<feature type="region of interest" description="Disordered" evidence="1">
    <location>
        <begin position="137"/>
        <end position="262"/>
    </location>
</feature>
<feature type="region of interest" description="Disordered" evidence="1">
    <location>
        <begin position="278"/>
        <end position="349"/>
    </location>
</feature>
<dbReference type="EMBL" id="ML002790">
    <property type="protein sequence ID" value="RKP35779.1"/>
    <property type="molecule type" value="Genomic_DNA"/>
</dbReference>
<feature type="compositionally biased region" description="Polar residues" evidence="1">
    <location>
        <begin position="305"/>
        <end position="314"/>
    </location>
</feature>
<keyword evidence="2" id="KW-0732">Signal</keyword>
<sequence>MLYHSILYGTLLVSAIVTGQGQQELSSHPASTHALAHRSPSSWWNDFKSDRKSDYSDFLRDFSSSKFNYTRSLKNQGCNYDDCLWRQRRLSYTDGRFEEKRRTRTAENSSMNLRAPGSKVFNFLASLALNPKSASHANAGIEQPKPNIGPKPVYAASGPSEPNNGRVDEQPGWQWDSNAPHNGISSHTAPFLQSAFHDHPSYTKWGSQRPQAPSPVKDNNYGVQQPSSWSHNQVTNHQSDAANNPSNPVNGPPNTQVPGGYYQRIGEFDNWKAEPYMPLAQDRPSNKPIHMGQNQVGQYPPHTGNLGNSQQTGFTLLPPTSAHQLKKSQGSPNGVDDITSESPARSPDTLIRAIANNGRSFSFDF</sequence>
<proteinExistence type="predicted"/>
<evidence type="ECO:0000313" key="4">
    <source>
        <dbReference type="Proteomes" id="UP000268162"/>
    </source>
</evidence>
<reference evidence="4" key="1">
    <citation type="journal article" date="2018" name="Nat. Microbiol.">
        <title>Leveraging single-cell genomics to expand the fungal tree of life.</title>
        <authorList>
            <person name="Ahrendt S.R."/>
            <person name="Quandt C.A."/>
            <person name="Ciobanu D."/>
            <person name="Clum A."/>
            <person name="Salamov A."/>
            <person name="Andreopoulos B."/>
            <person name="Cheng J.F."/>
            <person name="Woyke T."/>
            <person name="Pelin A."/>
            <person name="Henrissat B."/>
            <person name="Reynolds N.K."/>
            <person name="Benny G.L."/>
            <person name="Smith M.E."/>
            <person name="James T.Y."/>
            <person name="Grigoriev I.V."/>
        </authorList>
    </citation>
    <scope>NUCLEOTIDE SEQUENCE [LARGE SCALE GENOMIC DNA]</scope>
    <source>
        <strain evidence="4">RSA 468</strain>
    </source>
</reference>
<feature type="compositionally biased region" description="Polar residues" evidence="1">
    <location>
        <begin position="175"/>
        <end position="188"/>
    </location>
</feature>
<dbReference type="Proteomes" id="UP000268162">
    <property type="component" value="Unassembled WGS sequence"/>
</dbReference>
<accession>A0A4V1J4J5</accession>
<gene>
    <name evidence="3" type="ORF">BJ085DRAFT_28383</name>
</gene>
<feature type="signal peptide" evidence="2">
    <location>
        <begin position="1"/>
        <end position="21"/>
    </location>
</feature>
<protein>
    <submittedName>
        <fullName evidence="3">Uncharacterized protein</fullName>
    </submittedName>
</protein>
<evidence type="ECO:0000256" key="1">
    <source>
        <dbReference type="SAM" id="MobiDB-lite"/>
    </source>
</evidence>
<name>A0A4V1J4J5_9FUNG</name>
<feature type="compositionally biased region" description="Polar residues" evidence="1">
    <location>
        <begin position="221"/>
        <end position="242"/>
    </location>
</feature>
<evidence type="ECO:0000313" key="3">
    <source>
        <dbReference type="EMBL" id="RKP35779.1"/>
    </source>
</evidence>
<feature type="compositionally biased region" description="Polar residues" evidence="1">
    <location>
        <begin position="321"/>
        <end position="332"/>
    </location>
</feature>